<evidence type="ECO:0000313" key="1">
    <source>
        <dbReference type="EMBL" id="AYN67592.1"/>
    </source>
</evidence>
<reference evidence="1 2" key="1">
    <citation type="submission" date="2018-08" db="EMBL/GenBank/DDBJ databases">
        <title>The reduced genetic potential of extracellular carbohydrate catabolism in Euzebyella marina RN62, a Flavobacteriia bacterium isolated from the hadal water.</title>
        <authorList>
            <person name="Xue C."/>
        </authorList>
    </citation>
    <scope>NUCLEOTIDE SEQUENCE [LARGE SCALE GENOMIC DNA]</scope>
    <source>
        <strain evidence="1 2">RN62</strain>
    </source>
</reference>
<protein>
    <recommendedName>
        <fullName evidence="3">Death-on-curing protein</fullName>
    </recommendedName>
</protein>
<evidence type="ECO:0008006" key="3">
    <source>
        <dbReference type="Google" id="ProtNLM"/>
    </source>
</evidence>
<proteinExistence type="predicted"/>
<name>A0A3G2L5P0_9FLAO</name>
<dbReference type="Proteomes" id="UP000276309">
    <property type="component" value="Chromosome"/>
</dbReference>
<accession>A0A3G2L5P0</accession>
<dbReference type="OrthoDB" id="9802752at2"/>
<dbReference type="KEGG" id="emar:D1013_09550"/>
<dbReference type="AlphaFoldDB" id="A0A3G2L5P0"/>
<sequence length="70" mass="8385">MFFFDYNFSLKQDEQGEIILYGGKLSIEIRLNNDTIWLNQRQMAELFDKDSDTIGLLLKNIFASHRFRHQ</sequence>
<evidence type="ECO:0000313" key="2">
    <source>
        <dbReference type="Proteomes" id="UP000276309"/>
    </source>
</evidence>
<gene>
    <name evidence="1" type="ORF">D1013_09550</name>
</gene>
<dbReference type="EMBL" id="CP032050">
    <property type="protein sequence ID" value="AYN67592.1"/>
    <property type="molecule type" value="Genomic_DNA"/>
</dbReference>
<organism evidence="1 2">
    <name type="scientific">Euzebyella marina</name>
    <dbReference type="NCBI Taxonomy" id="1761453"/>
    <lineage>
        <taxon>Bacteria</taxon>
        <taxon>Pseudomonadati</taxon>
        <taxon>Bacteroidota</taxon>
        <taxon>Flavobacteriia</taxon>
        <taxon>Flavobacteriales</taxon>
        <taxon>Flavobacteriaceae</taxon>
        <taxon>Euzebyella</taxon>
    </lineage>
</organism>
<keyword evidence="2" id="KW-1185">Reference proteome</keyword>